<dbReference type="CDD" id="cd01887">
    <property type="entry name" value="IF2_eIF5B"/>
    <property type="match status" value="1"/>
</dbReference>
<dbReference type="FunFam" id="3.40.50.10050:FF:000001">
    <property type="entry name" value="Translation initiation factor IF-2"/>
    <property type="match status" value="1"/>
</dbReference>
<feature type="domain" description="Tr-type G" evidence="11">
    <location>
        <begin position="318"/>
        <end position="487"/>
    </location>
</feature>
<feature type="binding site" evidence="8">
    <location>
        <begin position="327"/>
        <end position="334"/>
    </location>
    <ligand>
        <name>GTP</name>
        <dbReference type="ChEBI" id="CHEBI:37565"/>
    </ligand>
</feature>
<dbReference type="FunFam" id="2.40.30.10:FF:000008">
    <property type="entry name" value="Translation initiation factor IF-2"/>
    <property type="match status" value="1"/>
</dbReference>
<dbReference type="PROSITE" id="PS51722">
    <property type="entry name" value="G_TR_2"/>
    <property type="match status" value="1"/>
</dbReference>
<feature type="binding site" evidence="8">
    <location>
        <begin position="427"/>
        <end position="430"/>
    </location>
    <ligand>
        <name>GTP</name>
        <dbReference type="ChEBI" id="CHEBI:37565"/>
    </ligand>
</feature>
<dbReference type="Gene3D" id="3.40.50.10050">
    <property type="entry name" value="Translation initiation factor IF- 2, domain 3"/>
    <property type="match status" value="1"/>
</dbReference>
<comment type="similarity">
    <text evidence="1 8 9">Belongs to the TRAFAC class translation factor GTPase superfamily. Classic translation factor GTPase family. IF-2 subfamily.</text>
</comment>
<evidence type="ECO:0000256" key="9">
    <source>
        <dbReference type="RuleBase" id="RU000644"/>
    </source>
</evidence>
<keyword evidence="3 8" id="KW-0396">Initiation factor</keyword>
<dbReference type="Pfam" id="PF11987">
    <property type="entry name" value="IF-2"/>
    <property type="match status" value="1"/>
</dbReference>
<evidence type="ECO:0000259" key="11">
    <source>
        <dbReference type="PROSITE" id="PS51722"/>
    </source>
</evidence>
<feature type="compositionally biased region" description="Basic and acidic residues" evidence="10">
    <location>
        <begin position="306"/>
        <end position="315"/>
    </location>
</feature>
<dbReference type="PANTHER" id="PTHR43381">
    <property type="entry name" value="TRANSLATION INITIATION FACTOR IF-2-RELATED"/>
    <property type="match status" value="1"/>
</dbReference>
<dbReference type="CDD" id="cd03692">
    <property type="entry name" value="mtIF2_IVc"/>
    <property type="match status" value="1"/>
</dbReference>
<feature type="binding site" evidence="8">
    <location>
        <begin position="373"/>
        <end position="377"/>
    </location>
    <ligand>
        <name>GTP</name>
        <dbReference type="ChEBI" id="CHEBI:37565"/>
    </ligand>
</feature>
<evidence type="ECO:0000256" key="5">
    <source>
        <dbReference type="ARBA" id="ARBA00022917"/>
    </source>
</evidence>
<dbReference type="Gene3D" id="1.10.10.2480">
    <property type="match status" value="1"/>
</dbReference>
<dbReference type="InterPro" id="IPR015760">
    <property type="entry name" value="TIF_IF2"/>
</dbReference>
<dbReference type="SUPFAM" id="SSF52540">
    <property type="entry name" value="P-loop containing nucleoside triphosphate hydrolases"/>
    <property type="match status" value="1"/>
</dbReference>
<feature type="region of interest" description="Disordered" evidence="10">
    <location>
        <begin position="79"/>
        <end position="113"/>
    </location>
</feature>
<proteinExistence type="inferred from homology"/>
<evidence type="ECO:0000256" key="6">
    <source>
        <dbReference type="ARBA" id="ARBA00023134"/>
    </source>
</evidence>
<feature type="compositionally biased region" description="Pro residues" evidence="10">
    <location>
        <begin position="180"/>
        <end position="203"/>
    </location>
</feature>
<comment type="function">
    <text evidence="7 8 9">One of the essential components for the initiation of protein synthesis. Protects formylmethionyl-tRNA from spontaneous hydrolysis and promotes its binding to the 30S ribosomal subunits. Also involved in the hydrolysis of GTP during the formation of the 70S ribosomal complex.</text>
</comment>
<sequence>MRVHELAKELGVNTKVIMDLLASMKVQAKSHSSTLDEATVERVRRRVKGHVEAKPAEPGRVATTPSGERILGMRKIVLPPPPPEPPAADSTTVDTPAIGTAPAKPASVEPPVKAKPALPEIRVVPRPVAPPAEHLHPASAPKVASRDAKPAMRPAAAAPGTMAPQRPPAKPGPPRREGPPRPMPPRAPVEPPPPSAAPAPAVTPPRERIPKIKERIPPPPPPEPVAPPPVVPAEIDVAGPITVGELAAKLGLGGGDVVKRLLEQGVLAGINQQIGVDVAAKVADALGSKIRRPEPAAAGAALSAPRRLERAKDDAAVPRSPVVTVMGHVDHGKTSLLDAIRQTDVATREFGGITQHIGASTVEVGGKRIVFIDTPGHEAFTTLRARGAQITDIVVLVVAADDGVMPQTVEALNHAKAAGVPVIVAINKVDLPQANPDRVKQQLSDLGLVPEDWGGDTVTIPVSARTQKGIKELLELILLVSDMQELRANPARPARGTIVEARLDRGRGPVATVLVQEGTLRIGDAVVAGSSYGRVRAMTSERGERVAEATPATPVEVVGLNDVPTAGDLLEVVADDKLAKAVAEERRERQRAVEAAALRPGGEEAGAAEGPKELRIILKADAHGSVEALTSALERLAVPEVKVTVMHAAVGNVTESDVMLAAASRAVIIGFNIRPEPQVRKMAEQEHVDILSHRVIYEAIDDVTKRVRGLLAPKRREVSLGQAEVRKTFTISKTGMVAGCYVTAGVITRTASVRVIRDGVVVHEGKIASLRRFKDDAREVTEGFECGIALERFGDIKVGDILEAFEIREEPA</sequence>
<feature type="region of interest" description="Disordered" evidence="10">
    <location>
        <begin position="295"/>
        <end position="315"/>
    </location>
</feature>
<dbReference type="CDD" id="cd03702">
    <property type="entry name" value="IF2_mtIF2_II"/>
    <property type="match status" value="1"/>
</dbReference>
<reference evidence="12 13" key="1">
    <citation type="journal article" date="2019" name="Nat. Microbiol.">
        <title>Mediterranean grassland soil C-N compound turnover is dependent on rainfall and depth, and is mediated by genomically divergent microorganisms.</title>
        <authorList>
            <person name="Diamond S."/>
            <person name="Andeer P.F."/>
            <person name="Li Z."/>
            <person name="Crits-Christoph A."/>
            <person name="Burstein D."/>
            <person name="Anantharaman K."/>
            <person name="Lane K.R."/>
            <person name="Thomas B.C."/>
            <person name="Pan C."/>
            <person name="Northen T.R."/>
            <person name="Banfield J.F."/>
        </authorList>
    </citation>
    <scope>NUCLEOTIDE SEQUENCE [LARGE SCALE GENOMIC DNA]</scope>
    <source>
        <strain evidence="12">NP_2</strain>
    </source>
</reference>
<name>A0A537LHF3_9BACT</name>
<evidence type="ECO:0000256" key="10">
    <source>
        <dbReference type="SAM" id="MobiDB-lite"/>
    </source>
</evidence>
<accession>A0A537LHF3</accession>
<dbReference type="InterPro" id="IPR023115">
    <property type="entry name" value="TIF_IF2_dom3"/>
</dbReference>
<dbReference type="GO" id="GO:0005829">
    <property type="term" value="C:cytosol"/>
    <property type="evidence" value="ECO:0007669"/>
    <property type="project" value="TreeGrafter"/>
</dbReference>
<keyword evidence="4 8" id="KW-0547">Nucleotide-binding</keyword>
<evidence type="ECO:0000256" key="7">
    <source>
        <dbReference type="ARBA" id="ARBA00025162"/>
    </source>
</evidence>
<feature type="region of interest" description="Disordered" evidence="10">
    <location>
        <begin position="129"/>
        <end position="205"/>
    </location>
</feature>
<dbReference type="GO" id="GO:0005525">
    <property type="term" value="F:GTP binding"/>
    <property type="evidence" value="ECO:0007669"/>
    <property type="project" value="UniProtKB-KW"/>
</dbReference>
<dbReference type="InterPro" id="IPR000178">
    <property type="entry name" value="TF_IF2_bacterial-like"/>
</dbReference>
<evidence type="ECO:0000313" key="13">
    <source>
        <dbReference type="Proteomes" id="UP000318661"/>
    </source>
</evidence>
<dbReference type="NCBIfam" id="TIGR00231">
    <property type="entry name" value="small_GTP"/>
    <property type="match status" value="1"/>
</dbReference>
<keyword evidence="8" id="KW-0963">Cytoplasm</keyword>
<feature type="compositionally biased region" description="Low complexity" evidence="10">
    <location>
        <begin position="151"/>
        <end position="164"/>
    </location>
</feature>
<dbReference type="SUPFAM" id="SSF52156">
    <property type="entry name" value="Initiation factor IF2/eIF5b, domain 3"/>
    <property type="match status" value="1"/>
</dbReference>
<feature type="compositionally biased region" description="Low complexity" evidence="10">
    <location>
        <begin position="295"/>
        <end position="305"/>
    </location>
</feature>
<gene>
    <name evidence="8 12" type="primary">infB</name>
    <name evidence="12" type="ORF">E6G99_07675</name>
</gene>
<dbReference type="InterPro" id="IPR006847">
    <property type="entry name" value="IF2_N"/>
</dbReference>
<evidence type="ECO:0000313" key="12">
    <source>
        <dbReference type="EMBL" id="TMJ07147.1"/>
    </source>
</evidence>
<dbReference type="SUPFAM" id="SSF50447">
    <property type="entry name" value="Translation proteins"/>
    <property type="match status" value="2"/>
</dbReference>
<evidence type="ECO:0000256" key="4">
    <source>
        <dbReference type="ARBA" id="ARBA00022741"/>
    </source>
</evidence>
<comment type="caution">
    <text evidence="12">The sequence shown here is derived from an EMBL/GenBank/DDBJ whole genome shotgun (WGS) entry which is preliminary data.</text>
</comment>
<keyword evidence="5 8" id="KW-0648">Protein biosynthesis</keyword>
<dbReference type="Proteomes" id="UP000318661">
    <property type="component" value="Unassembled WGS sequence"/>
</dbReference>
<dbReference type="Gene3D" id="2.40.30.10">
    <property type="entry name" value="Translation factors"/>
    <property type="match status" value="2"/>
</dbReference>
<dbReference type="AlphaFoldDB" id="A0A537LHF3"/>
<dbReference type="FunFam" id="3.40.50.300:FF:000019">
    <property type="entry name" value="Translation initiation factor IF-2"/>
    <property type="match status" value="1"/>
</dbReference>
<dbReference type="Gene3D" id="3.40.50.300">
    <property type="entry name" value="P-loop containing nucleotide triphosphate hydrolases"/>
    <property type="match status" value="1"/>
</dbReference>
<dbReference type="GO" id="GO:0003924">
    <property type="term" value="F:GTPase activity"/>
    <property type="evidence" value="ECO:0007669"/>
    <property type="project" value="UniProtKB-UniRule"/>
</dbReference>
<dbReference type="InterPro" id="IPR000795">
    <property type="entry name" value="T_Tr_GTP-bd_dom"/>
</dbReference>
<organism evidence="12 13">
    <name type="scientific">Candidatus Segetimicrobium genomatis</name>
    <dbReference type="NCBI Taxonomy" id="2569760"/>
    <lineage>
        <taxon>Bacteria</taxon>
        <taxon>Bacillati</taxon>
        <taxon>Candidatus Sysuimicrobiota</taxon>
        <taxon>Candidatus Sysuimicrobiia</taxon>
        <taxon>Candidatus Sysuimicrobiales</taxon>
        <taxon>Candidatus Segetimicrobiaceae</taxon>
        <taxon>Candidatus Segetimicrobium</taxon>
    </lineage>
</organism>
<dbReference type="InterPro" id="IPR036925">
    <property type="entry name" value="TIF_IF2_dom3_sf"/>
</dbReference>
<keyword evidence="6 8" id="KW-0342">GTP-binding</keyword>
<protein>
    <recommendedName>
        <fullName evidence="2 8">Translation initiation factor IF-2</fullName>
    </recommendedName>
</protein>
<dbReference type="InterPro" id="IPR009000">
    <property type="entry name" value="Transl_B-barrel_sf"/>
</dbReference>
<dbReference type="FunFam" id="2.40.30.10:FF:000007">
    <property type="entry name" value="Translation initiation factor IF-2"/>
    <property type="match status" value="1"/>
</dbReference>
<dbReference type="InterPro" id="IPR005225">
    <property type="entry name" value="Small_GTP-bd"/>
</dbReference>
<comment type="subcellular location">
    <subcellularLocation>
        <location evidence="8">Cytoplasm</location>
    </subcellularLocation>
</comment>
<dbReference type="EMBL" id="VBAJ01000194">
    <property type="protein sequence ID" value="TMJ07147.1"/>
    <property type="molecule type" value="Genomic_DNA"/>
</dbReference>
<evidence type="ECO:0000256" key="8">
    <source>
        <dbReference type="HAMAP-Rule" id="MF_00100"/>
    </source>
</evidence>
<dbReference type="InterPro" id="IPR027417">
    <property type="entry name" value="P-loop_NTPase"/>
</dbReference>
<dbReference type="InterPro" id="IPR053905">
    <property type="entry name" value="EF-G-like_DII"/>
</dbReference>
<dbReference type="NCBIfam" id="TIGR00487">
    <property type="entry name" value="IF-2"/>
    <property type="match status" value="1"/>
</dbReference>
<evidence type="ECO:0000256" key="1">
    <source>
        <dbReference type="ARBA" id="ARBA00007733"/>
    </source>
</evidence>
<dbReference type="PROSITE" id="PS01176">
    <property type="entry name" value="IF2"/>
    <property type="match status" value="1"/>
</dbReference>
<evidence type="ECO:0000256" key="3">
    <source>
        <dbReference type="ARBA" id="ARBA00022540"/>
    </source>
</evidence>
<dbReference type="Pfam" id="PF00009">
    <property type="entry name" value="GTP_EFTU"/>
    <property type="match status" value="1"/>
</dbReference>
<feature type="region of interest" description="G-domain" evidence="8">
    <location>
        <begin position="321"/>
        <end position="469"/>
    </location>
</feature>
<evidence type="ECO:0000256" key="2">
    <source>
        <dbReference type="ARBA" id="ARBA00020675"/>
    </source>
</evidence>
<dbReference type="InterPro" id="IPR044145">
    <property type="entry name" value="IF2_II"/>
</dbReference>
<dbReference type="Pfam" id="PF04760">
    <property type="entry name" value="IF2_N"/>
    <property type="match status" value="2"/>
</dbReference>
<dbReference type="HAMAP" id="MF_00100_B">
    <property type="entry name" value="IF_2_B"/>
    <property type="match status" value="1"/>
</dbReference>
<dbReference type="PANTHER" id="PTHR43381:SF5">
    <property type="entry name" value="TR-TYPE G DOMAIN-CONTAINING PROTEIN"/>
    <property type="match status" value="1"/>
</dbReference>
<dbReference type="Pfam" id="PF22042">
    <property type="entry name" value="EF-G_D2"/>
    <property type="match status" value="1"/>
</dbReference>
<dbReference type="GO" id="GO:0003743">
    <property type="term" value="F:translation initiation factor activity"/>
    <property type="evidence" value="ECO:0007669"/>
    <property type="project" value="UniProtKB-UniRule"/>
</dbReference>